<accession>A0A8H5ZC26</accession>
<protein>
    <submittedName>
        <fullName evidence="2">Uncharacterized protein</fullName>
    </submittedName>
</protein>
<evidence type="ECO:0000313" key="3">
    <source>
        <dbReference type="Proteomes" id="UP000624244"/>
    </source>
</evidence>
<gene>
    <name evidence="2" type="ORF">GGP41_003059</name>
</gene>
<feature type="compositionally biased region" description="Polar residues" evidence="1">
    <location>
        <begin position="1"/>
        <end position="19"/>
    </location>
</feature>
<proteinExistence type="predicted"/>
<sequence>MSANESKNQASGTTLSSHSRPNHRKVIEEFLDVVRKQQAIMEHLSRDLTFTRSQFETSLEYDNGNGNYLADVGDETIDYKAGGMDVGNGIISADTARDYMGYKVAMDNYEAGLKKTKDQLEKIWDAVRMVQRDDEFIQKSSLTLPDWLADGLEKGRKAAAQE</sequence>
<reference evidence="2" key="1">
    <citation type="submission" date="2019-11" db="EMBL/GenBank/DDBJ databases">
        <title>Bipolaris sorokiniana Genome sequencing.</title>
        <authorList>
            <person name="Wang H."/>
        </authorList>
    </citation>
    <scope>NUCLEOTIDE SEQUENCE</scope>
</reference>
<organism evidence="2 3">
    <name type="scientific">Cochliobolus sativus</name>
    <name type="common">Common root rot and spot blotch fungus</name>
    <name type="synonym">Bipolaris sorokiniana</name>
    <dbReference type="NCBI Taxonomy" id="45130"/>
    <lineage>
        <taxon>Eukaryota</taxon>
        <taxon>Fungi</taxon>
        <taxon>Dikarya</taxon>
        <taxon>Ascomycota</taxon>
        <taxon>Pezizomycotina</taxon>
        <taxon>Dothideomycetes</taxon>
        <taxon>Pleosporomycetidae</taxon>
        <taxon>Pleosporales</taxon>
        <taxon>Pleosporineae</taxon>
        <taxon>Pleosporaceae</taxon>
        <taxon>Bipolaris</taxon>
    </lineage>
</organism>
<dbReference type="AlphaFoldDB" id="A0A8H5ZC26"/>
<name>A0A8H5ZC26_COCSA</name>
<feature type="region of interest" description="Disordered" evidence="1">
    <location>
        <begin position="1"/>
        <end position="22"/>
    </location>
</feature>
<comment type="caution">
    <text evidence="2">The sequence shown here is derived from an EMBL/GenBank/DDBJ whole genome shotgun (WGS) entry which is preliminary data.</text>
</comment>
<dbReference type="EMBL" id="WNKQ01000019">
    <property type="protein sequence ID" value="KAF5845494.1"/>
    <property type="molecule type" value="Genomic_DNA"/>
</dbReference>
<dbReference type="Proteomes" id="UP000624244">
    <property type="component" value="Unassembled WGS sequence"/>
</dbReference>
<evidence type="ECO:0000313" key="2">
    <source>
        <dbReference type="EMBL" id="KAF5845494.1"/>
    </source>
</evidence>
<evidence type="ECO:0000256" key="1">
    <source>
        <dbReference type="SAM" id="MobiDB-lite"/>
    </source>
</evidence>